<dbReference type="EC" id="3.5.1.23" evidence="1"/>
<dbReference type="AlphaFoldDB" id="A0A1D9Q6Y8"/>
<proteinExistence type="predicted"/>
<evidence type="ECO:0000259" key="2">
    <source>
        <dbReference type="Pfam" id="PF15508"/>
    </source>
</evidence>
<evidence type="ECO:0000313" key="4">
    <source>
        <dbReference type="Proteomes" id="UP000177798"/>
    </source>
</evidence>
<gene>
    <name evidence="3" type="ORF">sscle_06g054840</name>
</gene>
<evidence type="ECO:0000256" key="1">
    <source>
        <dbReference type="ARBA" id="ARBA00011891"/>
    </source>
</evidence>
<organism evidence="3 4">
    <name type="scientific">Sclerotinia sclerotiorum (strain ATCC 18683 / 1980 / Ss-1)</name>
    <name type="common">White mold</name>
    <name type="synonym">Whetzelinia sclerotiorum</name>
    <dbReference type="NCBI Taxonomy" id="665079"/>
    <lineage>
        <taxon>Eukaryota</taxon>
        <taxon>Fungi</taxon>
        <taxon>Dikarya</taxon>
        <taxon>Ascomycota</taxon>
        <taxon>Pezizomycotina</taxon>
        <taxon>Leotiomycetes</taxon>
        <taxon>Helotiales</taxon>
        <taxon>Sclerotiniaceae</taxon>
        <taxon>Sclerotinia</taxon>
    </lineage>
</organism>
<dbReference type="Proteomes" id="UP000177798">
    <property type="component" value="Chromosome 6"/>
</dbReference>
<evidence type="ECO:0000313" key="3">
    <source>
        <dbReference type="EMBL" id="APA10714.1"/>
    </source>
</evidence>
<name>A0A1D9Q6Y8_SCLS1</name>
<dbReference type="Pfam" id="PF15508">
    <property type="entry name" value="NAAA-beta"/>
    <property type="match status" value="1"/>
</dbReference>
<dbReference type="EMBL" id="CP017819">
    <property type="protein sequence ID" value="APA10714.1"/>
    <property type="molecule type" value="Genomic_DNA"/>
</dbReference>
<dbReference type="GO" id="GO:0017040">
    <property type="term" value="F:N-acylsphingosine amidohydrolase activity"/>
    <property type="evidence" value="ECO:0007669"/>
    <property type="project" value="UniProtKB-EC"/>
</dbReference>
<protein>
    <recommendedName>
        <fullName evidence="1">ceramidase</fullName>
        <ecNumber evidence="1">3.5.1.23</ecNumber>
    </recommendedName>
</protein>
<dbReference type="VEuPathDB" id="FungiDB:sscle_06g054840"/>
<reference evidence="4" key="1">
    <citation type="journal article" date="2017" name="Genome Biol. Evol.">
        <title>The complete genome sequence of the phytopathogenic fungus Sclerotinia sclerotiorum reveals insights into the genome architecture of broad host range pathogens.</title>
        <authorList>
            <person name="Derbyshire M."/>
            <person name="Denton-Giles M."/>
            <person name="Hegedus D."/>
            <person name="Seifbarghy S."/>
            <person name="Rollins J."/>
            <person name="van Kan J."/>
            <person name="Seidl M.F."/>
            <person name="Faino L."/>
            <person name="Mbengue M."/>
            <person name="Navaud O."/>
            <person name="Raffaele S."/>
            <person name="Hammond-Kosack K."/>
            <person name="Heard S."/>
            <person name="Oliver R."/>
        </authorList>
    </citation>
    <scope>NUCLEOTIDE SEQUENCE [LARGE SCALE GENOMIC DNA]</scope>
    <source>
        <strain evidence="4">ATCC 18683 / 1980 / Ss-1</strain>
    </source>
</reference>
<dbReference type="InterPro" id="IPR029130">
    <property type="entry name" value="Acid_ceramidase_N"/>
</dbReference>
<sequence>MYSRGEIPTYTIDLSLPPSKRYEKIAVDFKEQLCGLPKELDETLRHWHENFILIFLFKVFAFLFIRRLYSAEEMEEVKGIAKISGINVRFLVALNVMLDSLMCCTSGGVLVNTDNDVEDQSMMHLRLLDWDLDGLRDLLLVLEYVNSNSSTPTRVIARSITYAGYVGILTGVRENLSLSMNFRSESSWPTLPLRFHQFLILTGFRPSIATIFRSLIIAPIGSTLPYIVEAGRLLSNRTFSPCYVILSDGFSTLVMGKDQHRSYVRSSPSFIVQTNHDVFLWQARNRLADHDGYPFPVPQPNPYPAPPPGSAYGDPAVYEKYHQYWGHKDSIDRYNSLRENWMAIPEGIGTKRSAEIEEVKSWMWSEPVGNTQTHFMCLIDPVNGEIRWLERGGEEDFV</sequence>
<dbReference type="PANTHER" id="PTHR28583:SF1">
    <property type="entry name" value="ACID CERAMIDASE"/>
    <property type="match status" value="1"/>
</dbReference>
<dbReference type="PANTHER" id="PTHR28583">
    <property type="entry name" value="ACID AMIDASE"/>
    <property type="match status" value="1"/>
</dbReference>
<feature type="domain" description="Acid ceramidase N-terminal" evidence="2">
    <location>
        <begin position="6"/>
        <end position="54"/>
    </location>
</feature>
<dbReference type="OrthoDB" id="5273684at2759"/>
<accession>A0A1D9Q6Y8</accession>